<dbReference type="PROSITE" id="PS51471">
    <property type="entry name" value="FE2OG_OXY"/>
    <property type="match status" value="1"/>
</dbReference>
<evidence type="ECO:0000256" key="1">
    <source>
        <dbReference type="ARBA" id="ARBA00001954"/>
    </source>
</evidence>
<dbReference type="Gene3D" id="3.40.50.150">
    <property type="entry name" value="Vaccinia Virus protein VP39"/>
    <property type="match status" value="1"/>
</dbReference>
<dbReference type="InterPro" id="IPR027450">
    <property type="entry name" value="AlkB-like"/>
</dbReference>
<organism evidence="23 24">
    <name type="scientific">Psylliodes chrysocephalus</name>
    <dbReference type="NCBI Taxonomy" id="3402493"/>
    <lineage>
        <taxon>Eukaryota</taxon>
        <taxon>Metazoa</taxon>
        <taxon>Ecdysozoa</taxon>
        <taxon>Arthropoda</taxon>
        <taxon>Hexapoda</taxon>
        <taxon>Insecta</taxon>
        <taxon>Pterygota</taxon>
        <taxon>Neoptera</taxon>
        <taxon>Endopterygota</taxon>
        <taxon>Coleoptera</taxon>
        <taxon>Polyphaga</taxon>
        <taxon>Cucujiformia</taxon>
        <taxon>Chrysomeloidea</taxon>
        <taxon>Chrysomelidae</taxon>
        <taxon>Galerucinae</taxon>
        <taxon>Alticini</taxon>
        <taxon>Psylliodes</taxon>
    </lineage>
</organism>
<evidence type="ECO:0000256" key="15">
    <source>
        <dbReference type="ARBA" id="ARBA00023268"/>
    </source>
</evidence>
<dbReference type="GO" id="GO:0046872">
    <property type="term" value="F:metal ion binding"/>
    <property type="evidence" value="ECO:0007669"/>
    <property type="project" value="UniProtKB-KW"/>
</dbReference>
<evidence type="ECO:0000256" key="10">
    <source>
        <dbReference type="ARBA" id="ARBA00022723"/>
    </source>
</evidence>
<dbReference type="Gene3D" id="2.60.120.590">
    <property type="entry name" value="Alpha-ketoglutarate-dependent dioxygenase AlkB-like"/>
    <property type="match status" value="1"/>
</dbReference>
<dbReference type="GO" id="GO:0002098">
    <property type="term" value="P:tRNA wobble uridine modification"/>
    <property type="evidence" value="ECO:0007669"/>
    <property type="project" value="TreeGrafter"/>
</dbReference>
<dbReference type="EMBL" id="OV651827">
    <property type="protein sequence ID" value="CAH1103886.1"/>
    <property type="molecule type" value="Genomic_DNA"/>
</dbReference>
<evidence type="ECO:0000256" key="6">
    <source>
        <dbReference type="ARBA" id="ARBA00022490"/>
    </source>
</evidence>
<reference evidence="23" key="1">
    <citation type="submission" date="2022-01" db="EMBL/GenBank/DDBJ databases">
        <authorList>
            <person name="King R."/>
        </authorList>
    </citation>
    <scope>NUCLEOTIDE SEQUENCE</scope>
</reference>
<evidence type="ECO:0000256" key="16">
    <source>
        <dbReference type="ARBA" id="ARBA00034996"/>
    </source>
</evidence>
<evidence type="ECO:0000313" key="24">
    <source>
        <dbReference type="Proteomes" id="UP001153636"/>
    </source>
</evidence>
<keyword evidence="11" id="KW-0862">Zinc</keyword>
<evidence type="ECO:0000256" key="17">
    <source>
        <dbReference type="ARBA" id="ARBA00045506"/>
    </source>
</evidence>
<evidence type="ECO:0000256" key="8">
    <source>
        <dbReference type="ARBA" id="ARBA00022679"/>
    </source>
</evidence>
<keyword evidence="7" id="KW-0489">Methyltransferase</keyword>
<dbReference type="InterPro" id="IPR035979">
    <property type="entry name" value="RBD_domain_sf"/>
</dbReference>
<dbReference type="InterPro" id="IPR034256">
    <property type="entry name" value="ALKBH8_RRM"/>
</dbReference>
<dbReference type="InterPro" id="IPR013216">
    <property type="entry name" value="Methyltransf_11"/>
</dbReference>
<dbReference type="OrthoDB" id="271595at2759"/>
<dbReference type="Proteomes" id="UP001153636">
    <property type="component" value="Chromosome 15"/>
</dbReference>
<dbReference type="GO" id="GO:0008757">
    <property type="term" value="F:S-adenosylmethionine-dependent methyltransferase activity"/>
    <property type="evidence" value="ECO:0007669"/>
    <property type="project" value="InterPro"/>
</dbReference>
<evidence type="ECO:0000256" key="11">
    <source>
        <dbReference type="ARBA" id="ARBA00022833"/>
    </source>
</evidence>
<comment type="catalytic activity">
    <reaction evidence="16">
        <text>5-(carboxymethyl)uridine(34) in tRNA + S-adenosyl-L-methionine = 5-(2-methoxy-2-oxoethyl)uridine(34) in tRNA + S-adenosyl-L-homocysteine</text>
        <dbReference type="Rhea" id="RHEA:43208"/>
        <dbReference type="Rhea" id="RHEA-COMP:10407"/>
        <dbReference type="Rhea" id="RHEA-COMP:10408"/>
        <dbReference type="ChEBI" id="CHEBI:57856"/>
        <dbReference type="ChEBI" id="CHEBI:59789"/>
        <dbReference type="ChEBI" id="CHEBI:74851"/>
        <dbReference type="ChEBI" id="CHEBI:74882"/>
        <dbReference type="EC" id="2.1.1.229"/>
    </reaction>
</comment>
<comment type="cofactor">
    <cofactor evidence="1">
        <name>Fe(2+)</name>
        <dbReference type="ChEBI" id="CHEBI:29033"/>
    </cofactor>
</comment>
<dbReference type="InterPro" id="IPR029063">
    <property type="entry name" value="SAM-dependent_MTases_sf"/>
</dbReference>
<dbReference type="InterPro" id="IPR037151">
    <property type="entry name" value="AlkB-like_sf"/>
</dbReference>
<protein>
    <recommendedName>
        <fullName evidence="5">tRNA (carboxymethyluridine(34)-5-O)-methyltransferase</fullName>
        <ecNumber evidence="5">2.1.1.229</ecNumber>
    </recommendedName>
    <alternativeName>
        <fullName evidence="18">Alkylated DNA repair protein alkB homolog 8</fullName>
    </alternativeName>
    <alternativeName>
        <fullName evidence="19">S-adenosyl-L-methionine-dependent tRNA methyltransferase ALKBH8</fullName>
    </alternativeName>
</protein>
<proteinExistence type="inferred from homology"/>
<evidence type="ECO:0000256" key="9">
    <source>
        <dbReference type="ARBA" id="ARBA00022691"/>
    </source>
</evidence>
<evidence type="ECO:0000259" key="22">
    <source>
        <dbReference type="PROSITE" id="PS51471"/>
    </source>
</evidence>
<dbReference type="InterPro" id="IPR012677">
    <property type="entry name" value="Nucleotide-bd_a/b_plait_sf"/>
</dbReference>
<keyword evidence="24" id="KW-1185">Reference proteome</keyword>
<evidence type="ECO:0000259" key="21">
    <source>
        <dbReference type="PROSITE" id="PS50102"/>
    </source>
</evidence>
<sequence length="599" mass="69047">MENTVLSNQKLKKIEKKLKKLQHIILKEVGIECSIDKTSKILVIANAGLINGLTEEVVYTHFSKYGVLDNILLVPGKSCSFIEYNDVSSAKSAYENFNGSLNIAQDSKPIYLLYANNLPVIKINKSWNELIPGLIIIENFITQEEEEVLLKLCNFDSNTNSMKHREVKHFGYEFRYDINNVDKDKPLLNKIPDECDFWKRLEDTDFNSFKPDQLTVNHYLPGQGIPHHVDTHSAFEDPIMSLSLQSSIIMEFKKDNKHVYILLPKRSLAIMSGECRYDWTHGITPRKLDIILTKNGFTSLERGTRTSFTFRKVLQGQCFCNYKSKCDSFNKEMEKTRIGNDDASNLENEHVHKVYESIAGHFDDTRHKCWPNVVNFLESFDTGSILVDVGCGNGKYLGINKNIFDIGCDTSFNLLEICNKRGLETFIANCLNLPIKDNSVDGVISIAVIHHLANEDRRIAAIQEITRILKVGGRALIYVWAKDQHKDQQKTTYIKQDRKNRKKDETIIKNGGEEEIRVMDRVKLPVHVNRTQFKHDDLLVPWKLKGENTNNTFLRFYHVFNEHELEDLCLKNKNVEVVNSYYDQGNWCVIIRKINESVD</sequence>
<dbReference type="Pfam" id="PF00076">
    <property type="entry name" value="RRM_1"/>
    <property type="match status" value="1"/>
</dbReference>
<dbReference type="GO" id="GO:0005634">
    <property type="term" value="C:nucleus"/>
    <property type="evidence" value="ECO:0007669"/>
    <property type="project" value="UniProtKB-SubCell"/>
</dbReference>
<dbReference type="GO" id="GO:0005737">
    <property type="term" value="C:cytoplasm"/>
    <property type="evidence" value="ECO:0007669"/>
    <property type="project" value="UniProtKB-SubCell"/>
</dbReference>
<feature type="domain" description="RRM" evidence="21">
    <location>
        <begin position="40"/>
        <end position="117"/>
    </location>
</feature>
<dbReference type="CDD" id="cd12431">
    <property type="entry name" value="RRM_ALKBH8"/>
    <property type="match status" value="1"/>
</dbReference>
<dbReference type="SUPFAM" id="SSF51197">
    <property type="entry name" value="Clavaminate synthase-like"/>
    <property type="match status" value="1"/>
</dbReference>
<keyword evidence="14" id="KW-0539">Nucleus</keyword>
<dbReference type="GO" id="GO:0000049">
    <property type="term" value="F:tRNA binding"/>
    <property type="evidence" value="ECO:0007669"/>
    <property type="project" value="TreeGrafter"/>
</dbReference>
<keyword evidence="6" id="KW-0963">Cytoplasm</keyword>
<dbReference type="SUPFAM" id="SSF54928">
    <property type="entry name" value="RNA-binding domain, RBD"/>
    <property type="match status" value="1"/>
</dbReference>
<accession>A0A9P0CTC6</accession>
<comment type="function">
    <text evidence="17">Catalyzes the methylation of 5-carboxymethyl uridine to 5-methylcarboxymethyl uridine at the wobble position of the anticodon loop in tRNA via its methyltransferase domain. Catalyzes the last step in the formation of 5-methylcarboxymethyl uridine at the wobble position of the anticodon loop in target tRNA. Has a preference for tRNA(Arg) and tRNA(Glu), and does not bind tRNA(Lys). Binds tRNA and catalyzes the iron and alpha-ketoglutarate dependent hydroxylation of 5-methylcarboxymethyl uridine at the wobble position of the anticodon loop in tRNA via its dioxygenase domain, giving rise to 5-(S)-methoxycarbonylhydroxymethyluridine; has a preference for tRNA(Gly). Required for normal survival after DNA damage. May inhibit apoptosis and promote cell survival and angiogenesis.</text>
</comment>
<dbReference type="EC" id="2.1.1.229" evidence="5"/>
<dbReference type="SUPFAM" id="SSF53335">
    <property type="entry name" value="S-adenosyl-L-methionine-dependent methyltransferases"/>
    <property type="match status" value="1"/>
</dbReference>
<feature type="domain" description="Fe2OG dioxygenase" evidence="22">
    <location>
        <begin position="210"/>
        <end position="314"/>
    </location>
</feature>
<keyword evidence="12 20" id="KW-0694">RNA-binding</keyword>
<name>A0A9P0CTC6_9CUCU</name>
<evidence type="ECO:0000256" key="5">
    <source>
        <dbReference type="ARBA" id="ARBA00012808"/>
    </source>
</evidence>
<dbReference type="Gene3D" id="3.30.70.330">
    <property type="match status" value="1"/>
</dbReference>
<evidence type="ECO:0000256" key="13">
    <source>
        <dbReference type="ARBA" id="ARBA00023004"/>
    </source>
</evidence>
<keyword evidence="15" id="KW-0511">Multifunctional enzyme</keyword>
<dbReference type="GO" id="GO:0106335">
    <property type="term" value="F:tRNA (5-carboxymethyluridine(34)-5-O)-methyltransferase activity"/>
    <property type="evidence" value="ECO:0007669"/>
    <property type="project" value="UniProtKB-EC"/>
</dbReference>
<evidence type="ECO:0000256" key="18">
    <source>
        <dbReference type="ARBA" id="ARBA00049786"/>
    </source>
</evidence>
<evidence type="ECO:0000256" key="12">
    <source>
        <dbReference type="ARBA" id="ARBA00022884"/>
    </source>
</evidence>
<keyword evidence="8" id="KW-0808">Transferase</keyword>
<keyword evidence="10" id="KW-0479">Metal-binding</keyword>
<evidence type="ECO:0000256" key="4">
    <source>
        <dbReference type="ARBA" id="ARBA00007879"/>
    </source>
</evidence>
<dbReference type="AlphaFoldDB" id="A0A9P0CTC6"/>
<evidence type="ECO:0000256" key="14">
    <source>
        <dbReference type="ARBA" id="ARBA00023242"/>
    </source>
</evidence>
<evidence type="ECO:0000256" key="20">
    <source>
        <dbReference type="PROSITE-ProRule" id="PRU00176"/>
    </source>
</evidence>
<dbReference type="CDD" id="cd02440">
    <property type="entry name" value="AdoMet_MTases"/>
    <property type="match status" value="1"/>
</dbReference>
<comment type="subcellular location">
    <subcellularLocation>
        <location evidence="3">Cytoplasm</location>
    </subcellularLocation>
    <subcellularLocation>
        <location evidence="2">Nucleus</location>
    </subcellularLocation>
</comment>
<dbReference type="Pfam" id="PF13532">
    <property type="entry name" value="2OG-FeII_Oxy_2"/>
    <property type="match status" value="1"/>
</dbReference>
<evidence type="ECO:0000256" key="3">
    <source>
        <dbReference type="ARBA" id="ARBA00004496"/>
    </source>
</evidence>
<dbReference type="PROSITE" id="PS50102">
    <property type="entry name" value="RRM"/>
    <property type="match status" value="1"/>
</dbReference>
<gene>
    <name evidence="23" type="ORF">PSYICH_LOCUS5000</name>
</gene>
<comment type="similarity">
    <text evidence="4">Belongs to the alkB family.</text>
</comment>
<keyword evidence="9" id="KW-0949">S-adenosyl-L-methionine</keyword>
<dbReference type="PANTHER" id="PTHR13069">
    <property type="entry name" value="ALKYLATED DNA REPAIR PROTEIN ALKB HOMOLOG 8"/>
    <property type="match status" value="1"/>
</dbReference>
<evidence type="ECO:0000256" key="2">
    <source>
        <dbReference type="ARBA" id="ARBA00004123"/>
    </source>
</evidence>
<dbReference type="GO" id="GO:0030488">
    <property type="term" value="P:tRNA methylation"/>
    <property type="evidence" value="ECO:0007669"/>
    <property type="project" value="TreeGrafter"/>
</dbReference>
<evidence type="ECO:0000313" key="23">
    <source>
        <dbReference type="EMBL" id="CAH1103886.1"/>
    </source>
</evidence>
<evidence type="ECO:0000256" key="19">
    <source>
        <dbReference type="ARBA" id="ARBA00049802"/>
    </source>
</evidence>
<dbReference type="InterPro" id="IPR005123">
    <property type="entry name" value="Oxoglu/Fe-dep_dioxygenase_dom"/>
</dbReference>
<evidence type="ECO:0000256" key="7">
    <source>
        <dbReference type="ARBA" id="ARBA00022603"/>
    </source>
</evidence>
<dbReference type="InterPro" id="IPR000504">
    <property type="entry name" value="RRM_dom"/>
</dbReference>
<dbReference type="PANTHER" id="PTHR13069:SF21">
    <property type="entry name" value="ALKYLATED DNA REPAIR PROTEIN ALKB HOMOLOG 8"/>
    <property type="match status" value="1"/>
</dbReference>
<dbReference type="InterPro" id="IPR051422">
    <property type="entry name" value="AlkB_tRNA_MeTrf/Diox"/>
</dbReference>
<dbReference type="Pfam" id="PF08241">
    <property type="entry name" value="Methyltransf_11"/>
    <property type="match status" value="1"/>
</dbReference>
<keyword evidence="13" id="KW-0408">Iron</keyword>